<feature type="compositionally biased region" description="Low complexity" evidence="1">
    <location>
        <begin position="57"/>
        <end position="66"/>
    </location>
</feature>
<sequence>MKNFALTIALCASISVISHNTYADKMGYYRWTDNEGKQHFTQQPPLGRRYEFIETRSGASISSGGSDDFTEVREEVEEEPDAELDNVPDKMEILPPKDPALCKKAQENLRSLTANGARIRITNPDGSTRMLNAEEIKQQENRAQSIIKLHCN</sequence>
<accession>A0A5S9PWC0</accession>
<reference evidence="5 6" key="1">
    <citation type="submission" date="2019-11" db="EMBL/GenBank/DDBJ databases">
        <authorList>
            <person name="Holert J."/>
        </authorList>
    </citation>
    <scope>NUCLEOTIDE SEQUENCE [LARGE SCALE GENOMIC DNA]</scope>
    <source>
        <strain evidence="4">BC3_2A</strain>
        <strain evidence="3">SB11_1A</strain>
    </source>
</reference>
<organism evidence="3 5">
    <name type="scientific">Zhongshania aliphaticivorans</name>
    <dbReference type="NCBI Taxonomy" id="1470434"/>
    <lineage>
        <taxon>Bacteria</taxon>
        <taxon>Pseudomonadati</taxon>
        <taxon>Pseudomonadota</taxon>
        <taxon>Gammaproteobacteria</taxon>
        <taxon>Cellvibrionales</taxon>
        <taxon>Spongiibacteraceae</taxon>
        <taxon>Zhongshania</taxon>
    </lineage>
</organism>
<dbReference type="InterPro" id="IPR025392">
    <property type="entry name" value="DUF4124"/>
</dbReference>
<dbReference type="Proteomes" id="UP000435877">
    <property type="component" value="Unassembled WGS sequence"/>
</dbReference>
<evidence type="ECO:0000313" key="4">
    <source>
        <dbReference type="EMBL" id="CAA0117544.1"/>
    </source>
</evidence>
<feature type="domain" description="DUF4124" evidence="2">
    <location>
        <begin position="28"/>
        <end position="60"/>
    </location>
</feature>
<keyword evidence="5" id="KW-1185">Reference proteome</keyword>
<feature type="compositionally biased region" description="Acidic residues" evidence="1">
    <location>
        <begin position="74"/>
        <end position="86"/>
    </location>
</feature>
<proteinExistence type="predicted"/>
<evidence type="ECO:0000259" key="2">
    <source>
        <dbReference type="Pfam" id="PF13511"/>
    </source>
</evidence>
<dbReference type="EMBL" id="CACSIK010000003">
    <property type="protein sequence ID" value="CAA0109317.1"/>
    <property type="molecule type" value="Genomic_DNA"/>
</dbReference>
<name>A0A5S9PWC0_9GAMM</name>
<evidence type="ECO:0000256" key="1">
    <source>
        <dbReference type="SAM" id="MobiDB-lite"/>
    </source>
</evidence>
<dbReference type="EMBL" id="CACSIM010000006">
    <property type="protein sequence ID" value="CAA0117544.1"/>
    <property type="molecule type" value="Genomic_DNA"/>
</dbReference>
<dbReference type="AlphaFoldDB" id="A0A5S9PWC0"/>
<dbReference type="OrthoDB" id="7068596at2"/>
<feature type="region of interest" description="Disordered" evidence="1">
    <location>
        <begin position="57"/>
        <end position="90"/>
    </location>
</feature>
<gene>
    <name evidence="3" type="ORF">IHBHHGIJ_03076</name>
    <name evidence="4" type="ORF">KFEGEMFD_03289</name>
</gene>
<dbReference type="Pfam" id="PF13511">
    <property type="entry name" value="DUF4124"/>
    <property type="match status" value="1"/>
</dbReference>
<protein>
    <recommendedName>
        <fullName evidence="2">DUF4124 domain-containing protein</fullName>
    </recommendedName>
</protein>
<evidence type="ECO:0000313" key="3">
    <source>
        <dbReference type="EMBL" id="CAA0109317.1"/>
    </source>
</evidence>
<dbReference type="RefSeq" id="WP_159269791.1">
    <property type="nucleotide sequence ID" value="NZ_CACSIK010000003.1"/>
</dbReference>
<evidence type="ECO:0000313" key="6">
    <source>
        <dbReference type="Proteomes" id="UP000439591"/>
    </source>
</evidence>
<evidence type="ECO:0000313" key="5">
    <source>
        <dbReference type="Proteomes" id="UP000435877"/>
    </source>
</evidence>
<dbReference type="Proteomes" id="UP000439591">
    <property type="component" value="Unassembled WGS sequence"/>
</dbReference>